<organism evidence="3 4">
    <name type="scientific">Allostreptomyces psammosilenae</name>
    <dbReference type="NCBI Taxonomy" id="1892865"/>
    <lineage>
        <taxon>Bacteria</taxon>
        <taxon>Bacillati</taxon>
        <taxon>Actinomycetota</taxon>
        <taxon>Actinomycetes</taxon>
        <taxon>Kitasatosporales</taxon>
        <taxon>Streptomycetaceae</taxon>
        <taxon>Allostreptomyces</taxon>
    </lineage>
</organism>
<dbReference type="Pfam" id="PF17885">
    <property type="entry name" value="Smoa_sbd"/>
    <property type="match status" value="1"/>
</dbReference>
<dbReference type="AlphaFoldDB" id="A0A853A6P8"/>
<dbReference type="Proteomes" id="UP000567795">
    <property type="component" value="Unassembled WGS sequence"/>
</dbReference>
<dbReference type="RefSeq" id="WP_179814948.1">
    <property type="nucleotide sequence ID" value="NZ_JACBZD010000001.1"/>
</dbReference>
<evidence type="ECO:0000313" key="4">
    <source>
        <dbReference type="Proteomes" id="UP000567795"/>
    </source>
</evidence>
<accession>A0A853A6P8</accession>
<feature type="domain" description="Styrene monooxygenase StyA putative substrate binding" evidence="2">
    <location>
        <begin position="146"/>
        <end position="255"/>
    </location>
</feature>
<protein>
    <recommendedName>
        <fullName evidence="2">Styrene monooxygenase StyA putative substrate binding domain-containing protein</fullName>
    </recommendedName>
</protein>
<dbReference type="PRINTS" id="PR00420">
    <property type="entry name" value="RNGMNOXGNASE"/>
</dbReference>
<evidence type="ECO:0000256" key="1">
    <source>
        <dbReference type="SAM" id="MobiDB-lite"/>
    </source>
</evidence>
<comment type="caution">
    <text evidence="3">The sequence shown here is derived from an EMBL/GenBank/DDBJ whole genome shotgun (WGS) entry which is preliminary data.</text>
</comment>
<dbReference type="Gene3D" id="3.50.50.60">
    <property type="entry name" value="FAD/NAD(P)-binding domain"/>
    <property type="match status" value="2"/>
</dbReference>
<dbReference type="EMBL" id="JACBZD010000001">
    <property type="protein sequence ID" value="NYI06351.1"/>
    <property type="molecule type" value="Genomic_DNA"/>
</dbReference>
<keyword evidence="4" id="KW-1185">Reference proteome</keyword>
<name>A0A853A6P8_9ACTN</name>
<gene>
    <name evidence="3" type="ORF">FHU37_003294</name>
</gene>
<dbReference type="SUPFAM" id="SSF51905">
    <property type="entry name" value="FAD/NAD(P)-binding domain"/>
    <property type="match status" value="1"/>
</dbReference>
<evidence type="ECO:0000259" key="2">
    <source>
        <dbReference type="Pfam" id="PF17885"/>
    </source>
</evidence>
<evidence type="ECO:0000313" key="3">
    <source>
        <dbReference type="EMBL" id="NYI06351.1"/>
    </source>
</evidence>
<sequence length="452" mass="48841">MRRILIVGAGQSGLQLALGLQQHGYDVTLMTSRTAEEIRGGRVMSTQCMFHGSLQTERELGINFWESDAPLIEGLGVSVAGPDGSRPVDWVGRLRGYAQSVDQRLKMAGWLEEFAARGGQVVVHGVTVSDLDWFARSYDLVLVSAGKGELVSMFQRDASRSPYDAPQRALAVTYVHGLGPRPEHDFLAVRCNLVPGVGELFIMPTLTLSGPADILFWEGVPGGPLDVFTDIKDPGEHLELTLDLMRTYLPWEWERTHGVELTDAGGTLAGRYPPTVRRPVAELPSGGLVLGVADVVVANDPITGQGSNNAAKCAASYLASILEHGDRPFDREFMERAFDRYWDYARHVTAWTNAMLAPPPPHVLELFGAANTCQDIADRVANGFDTPSDFQNFFLDPAGCADYLAELAAAGRLTPPGGDAARPDAQPEGSDPDAGLPGPRGSRQQAEDAAHR</sequence>
<feature type="region of interest" description="Disordered" evidence="1">
    <location>
        <begin position="412"/>
        <end position="452"/>
    </location>
</feature>
<proteinExistence type="predicted"/>
<dbReference type="Gene3D" id="3.30.9.40">
    <property type="match status" value="1"/>
</dbReference>
<dbReference type="InterPro" id="IPR036188">
    <property type="entry name" value="FAD/NAD-bd_sf"/>
</dbReference>
<reference evidence="3 4" key="1">
    <citation type="submission" date="2020-07" db="EMBL/GenBank/DDBJ databases">
        <title>Sequencing the genomes of 1000 actinobacteria strains.</title>
        <authorList>
            <person name="Klenk H.-P."/>
        </authorList>
    </citation>
    <scope>NUCLEOTIDE SEQUENCE [LARGE SCALE GENOMIC DNA]</scope>
    <source>
        <strain evidence="3 4">DSM 42178</strain>
    </source>
</reference>
<dbReference type="InterPro" id="IPR041654">
    <property type="entry name" value="StyA_sbd"/>
</dbReference>